<evidence type="ECO:0000256" key="2">
    <source>
        <dbReference type="SAM" id="Phobius"/>
    </source>
</evidence>
<feature type="signal peptide" evidence="3">
    <location>
        <begin position="1"/>
        <end position="25"/>
    </location>
</feature>
<protein>
    <submittedName>
        <fullName evidence="5">DUF4232 domain-containing protein</fullName>
    </submittedName>
</protein>
<dbReference type="Proteomes" id="UP001550044">
    <property type="component" value="Unassembled WGS sequence"/>
</dbReference>
<dbReference type="EMBL" id="JBEXIP010000039">
    <property type="protein sequence ID" value="MET8437497.1"/>
    <property type="molecule type" value="Genomic_DNA"/>
</dbReference>
<feature type="domain" description="DUF4232" evidence="4">
    <location>
        <begin position="38"/>
        <end position="159"/>
    </location>
</feature>
<feature type="compositionally biased region" description="Low complexity" evidence="1">
    <location>
        <begin position="191"/>
        <end position="206"/>
    </location>
</feature>
<keyword evidence="3" id="KW-0732">Signal</keyword>
<evidence type="ECO:0000256" key="3">
    <source>
        <dbReference type="SAM" id="SignalP"/>
    </source>
</evidence>
<proteinExistence type="predicted"/>
<comment type="caution">
    <text evidence="5">The sequence shown here is derived from an EMBL/GenBank/DDBJ whole genome shotgun (WGS) entry which is preliminary data.</text>
</comment>
<keyword evidence="2" id="KW-0812">Transmembrane</keyword>
<evidence type="ECO:0000256" key="1">
    <source>
        <dbReference type="SAM" id="MobiDB-lite"/>
    </source>
</evidence>
<dbReference type="RefSeq" id="WP_356501181.1">
    <property type="nucleotide sequence ID" value="NZ_JBEXEF010000104.1"/>
</dbReference>
<dbReference type="Pfam" id="PF14016">
    <property type="entry name" value="DUF4232"/>
    <property type="match status" value="1"/>
</dbReference>
<feature type="region of interest" description="Disordered" evidence="1">
    <location>
        <begin position="165"/>
        <end position="206"/>
    </location>
</feature>
<sequence length="240" mass="23007">MRKGPLAAGAAVAAVAVFTVVPAAAAVPGQEASSTPMCATSQLTGSLGAGDAGAGNLYRYLVLTNHSSTTCHLTGFPGVSLLDASGRQIGPAATREHTSYEPVTLKPGGSASDTVHTVNHQGTCLPTSTRVRVYPPGNTASLVLVGAITNCHSVLSITPLAAGTGGNPAGASPSSGGTAGSGSGGQVTAVPSGAPDTGTAATSTDGAHTGRALGAAAGGVLALGGAGFAVALRRRAWGRG</sequence>
<feature type="transmembrane region" description="Helical" evidence="2">
    <location>
        <begin position="212"/>
        <end position="232"/>
    </location>
</feature>
<keyword evidence="6" id="KW-1185">Reference proteome</keyword>
<organism evidence="5 6">
    <name type="scientific">Streptomyces sp. 900116325</name>
    <dbReference type="NCBI Taxonomy" id="3154295"/>
    <lineage>
        <taxon>Bacteria</taxon>
        <taxon>Bacillati</taxon>
        <taxon>Actinomycetota</taxon>
        <taxon>Actinomycetes</taxon>
        <taxon>Kitasatosporales</taxon>
        <taxon>Streptomycetaceae</taxon>
        <taxon>Streptomyces</taxon>
    </lineage>
</organism>
<evidence type="ECO:0000259" key="4">
    <source>
        <dbReference type="Pfam" id="PF14016"/>
    </source>
</evidence>
<feature type="chain" id="PRO_5046868824" evidence="3">
    <location>
        <begin position="26"/>
        <end position="240"/>
    </location>
</feature>
<gene>
    <name evidence="5" type="ORF">ABZV61_33035</name>
</gene>
<reference evidence="5 6" key="1">
    <citation type="submission" date="2024-06" db="EMBL/GenBank/DDBJ databases">
        <title>The Natural Products Discovery Center: Release of the First 8490 Sequenced Strains for Exploring Actinobacteria Biosynthetic Diversity.</title>
        <authorList>
            <person name="Kalkreuter E."/>
            <person name="Kautsar S.A."/>
            <person name="Yang D."/>
            <person name="Bader C.D."/>
            <person name="Teijaro C.N."/>
            <person name="Fluegel L."/>
            <person name="Davis C.M."/>
            <person name="Simpson J.R."/>
            <person name="Lauterbach L."/>
            <person name="Steele A.D."/>
            <person name="Gui C."/>
            <person name="Meng S."/>
            <person name="Li G."/>
            <person name="Viehrig K."/>
            <person name="Ye F."/>
            <person name="Su P."/>
            <person name="Kiefer A.F."/>
            <person name="Nichols A."/>
            <person name="Cepeda A.J."/>
            <person name="Yan W."/>
            <person name="Fan B."/>
            <person name="Jiang Y."/>
            <person name="Adhikari A."/>
            <person name="Zheng C.-J."/>
            <person name="Schuster L."/>
            <person name="Cowan T.M."/>
            <person name="Smanski M.J."/>
            <person name="Chevrette M.G."/>
            <person name="De Carvalho L.P.S."/>
            <person name="Shen B."/>
        </authorList>
    </citation>
    <scope>NUCLEOTIDE SEQUENCE [LARGE SCALE GENOMIC DNA]</scope>
    <source>
        <strain evidence="5 6">NPDC005137</strain>
    </source>
</reference>
<name>A0ABV2UI16_9ACTN</name>
<evidence type="ECO:0000313" key="6">
    <source>
        <dbReference type="Proteomes" id="UP001550044"/>
    </source>
</evidence>
<dbReference type="InterPro" id="IPR025326">
    <property type="entry name" value="DUF4232"/>
</dbReference>
<keyword evidence="2" id="KW-0472">Membrane</keyword>
<accession>A0ABV2UI16</accession>
<keyword evidence="2" id="KW-1133">Transmembrane helix</keyword>
<evidence type="ECO:0000313" key="5">
    <source>
        <dbReference type="EMBL" id="MET8437497.1"/>
    </source>
</evidence>
<feature type="region of interest" description="Disordered" evidence="1">
    <location>
        <begin position="96"/>
        <end position="115"/>
    </location>
</feature>